<dbReference type="HOGENOM" id="CLU_3003672_0_0_11"/>
<accession>U1RWT3</accession>
<gene>
    <name evidence="1" type="ORF">HMPREF1979_01466</name>
</gene>
<dbReference type="Proteomes" id="UP000016536">
    <property type="component" value="Unassembled WGS sequence"/>
</dbReference>
<name>U1RWT3_9ACTO</name>
<evidence type="ECO:0000313" key="1">
    <source>
        <dbReference type="EMBL" id="ERH24128.1"/>
    </source>
</evidence>
<dbReference type="AlphaFoldDB" id="U1RWT3"/>
<sequence>MRTDSSPRILADGQARSFRLVHVAALRIGDQFLIDGLVIAVSTGRGTTVTPINPRK</sequence>
<dbReference type="EMBL" id="AWSE01000069">
    <property type="protein sequence ID" value="ERH24128.1"/>
    <property type="molecule type" value="Genomic_DNA"/>
</dbReference>
<protein>
    <submittedName>
        <fullName evidence="1">Uncharacterized protein</fullName>
    </submittedName>
</protein>
<reference evidence="1 2" key="1">
    <citation type="submission" date="2013-08" db="EMBL/GenBank/DDBJ databases">
        <authorList>
            <person name="Weinstock G."/>
            <person name="Sodergren E."/>
            <person name="Wylie T."/>
            <person name="Fulton L."/>
            <person name="Fulton R."/>
            <person name="Fronick C."/>
            <person name="O'Laughlin M."/>
            <person name="Godfrey J."/>
            <person name="Miner T."/>
            <person name="Herter B."/>
            <person name="Appelbaum E."/>
            <person name="Cordes M."/>
            <person name="Lek S."/>
            <person name="Wollam A."/>
            <person name="Pepin K.H."/>
            <person name="Palsikar V.B."/>
            <person name="Mitreva M."/>
            <person name="Wilson R.K."/>
        </authorList>
    </citation>
    <scope>NUCLEOTIDE SEQUENCE [LARGE SCALE GENOMIC DNA]</scope>
    <source>
        <strain evidence="1 2">F0542</strain>
    </source>
</reference>
<proteinExistence type="predicted"/>
<organism evidence="1 2">
    <name type="scientific">Actinomyces johnsonii F0542</name>
    <dbReference type="NCBI Taxonomy" id="1321818"/>
    <lineage>
        <taxon>Bacteria</taxon>
        <taxon>Bacillati</taxon>
        <taxon>Actinomycetota</taxon>
        <taxon>Actinomycetes</taxon>
        <taxon>Actinomycetales</taxon>
        <taxon>Actinomycetaceae</taxon>
        <taxon>Actinomyces</taxon>
    </lineage>
</organism>
<evidence type="ECO:0000313" key="2">
    <source>
        <dbReference type="Proteomes" id="UP000016536"/>
    </source>
</evidence>
<keyword evidence="2" id="KW-1185">Reference proteome</keyword>
<comment type="caution">
    <text evidence="1">The sequence shown here is derived from an EMBL/GenBank/DDBJ whole genome shotgun (WGS) entry which is preliminary data.</text>
</comment>